<dbReference type="EMBL" id="FOPK01000022">
    <property type="protein sequence ID" value="SFH38891.1"/>
    <property type="molecule type" value="Genomic_DNA"/>
</dbReference>
<reference evidence="1 3" key="1">
    <citation type="submission" date="2016-04" db="EMBL/GenBank/DDBJ databases">
        <title>Complete genome sequencing and analysis of CBMB27, Methylobacterium phyllosphaerae isolated from leaf tissues of rice (Oryza sativa L.).</title>
        <authorList>
            <person name="Lee Y."/>
            <person name="Hwangbo K."/>
            <person name="Chung H."/>
            <person name="Yoo J."/>
            <person name="Kim K.Y."/>
            <person name="Sa T.M."/>
            <person name="Um Y."/>
            <person name="Madhaiyan M."/>
        </authorList>
    </citation>
    <scope>NUCLEOTIDE SEQUENCE [LARGE SCALE GENOMIC DNA]</scope>
    <source>
        <strain evidence="1 3">CBMB27</strain>
    </source>
</reference>
<evidence type="ECO:0000313" key="1">
    <source>
        <dbReference type="EMBL" id="APT34597.1"/>
    </source>
</evidence>
<dbReference type="Proteomes" id="UP000199140">
    <property type="component" value="Unassembled WGS sequence"/>
</dbReference>
<protein>
    <submittedName>
        <fullName evidence="2">Uncharacterized protein</fullName>
    </submittedName>
</protein>
<organism evidence="2 4">
    <name type="scientific">Methylobacterium phyllosphaerae</name>
    <dbReference type="NCBI Taxonomy" id="418223"/>
    <lineage>
        <taxon>Bacteria</taxon>
        <taxon>Pseudomonadati</taxon>
        <taxon>Pseudomonadota</taxon>
        <taxon>Alphaproteobacteria</taxon>
        <taxon>Hyphomicrobiales</taxon>
        <taxon>Methylobacteriaceae</taxon>
        <taxon>Methylobacterium</taxon>
    </lineage>
</organism>
<accession>A0AAE8HVK5</accession>
<gene>
    <name evidence="1" type="ORF">MCBMB27_05306</name>
    <name evidence="2" type="ORF">SAMN05192567_122110</name>
</gene>
<evidence type="ECO:0000313" key="3">
    <source>
        <dbReference type="Proteomes" id="UP000185487"/>
    </source>
</evidence>
<evidence type="ECO:0000313" key="2">
    <source>
        <dbReference type="EMBL" id="SFH38891.1"/>
    </source>
</evidence>
<dbReference type="KEGG" id="mphy:MCBMB27_05306"/>
<reference evidence="2 4" key="2">
    <citation type="submission" date="2016-10" db="EMBL/GenBank/DDBJ databases">
        <authorList>
            <person name="Varghese N."/>
            <person name="Submissions S."/>
        </authorList>
    </citation>
    <scope>NUCLEOTIDE SEQUENCE [LARGE SCALE GENOMIC DNA]</scope>
    <source>
        <strain evidence="2 4">CBMB27</strain>
    </source>
</reference>
<keyword evidence="3" id="KW-1185">Reference proteome</keyword>
<evidence type="ECO:0000313" key="4">
    <source>
        <dbReference type="Proteomes" id="UP000199140"/>
    </source>
</evidence>
<name>A0AAE8HVK5_9HYPH</name>
<sequence length="134" mass="14905">MKLVGQSVFLRKLSEHGCDHGMILRAQGRFIRWFDRLIAGIARSRLFDVLPNVTPANLVDKTVPQFALEGLFEPGTVRGLQIENVIDQILDDLGHRVIAVVPLAIPVHSVHDPISSRGEMLDQDTAQTCVTTKR</sequence>
<dbReference type="EMBL" id="CP015367">
    <property type="protein sequence ID" value="APT34597.1"/>
    <property type="molecule type" value="Genomic_DNA"/>
</dbReference>
<proteinExistence type="predicted"/>
<dbReference type="Proteomes" id="UP000185487">
    <property type="component" value="Chromosome"/>
</dbReference>
<dbReference type="AlphaFoldDB" id="A0AAE8HVK5"/>